<sequence>MNYSELSSAIQTYTENNFPAITLADSSTVSSTTQINRFIQQAEQRIYNSVQFPSLRKNVTGTITANNKYLSCPNDFLAPYSLAVIDATGSYEYLLNKDVNFIRQAYPQPTDTAIPKYYALFGPTVTGSTISNELSFILGPTPDTTYSVELHYYYYPESITTAVTTWLGDNFDTVLLYGSLVEAYTFMKGEADLITVYDTKYKEALGLAKRLGDGMEKQDQYRSGSYRQAVT</sequence>
<evidence type="ECO:0000313" key="1">
    <source>
        <dbReference type="EMBL" id="CAB4154683.1"/>
    </source>
</evidence>
<dbReference type="EMBL" id="LR796614">
    <property type="protein sequence ID" value="CAB4154683.1"/>
    <property type="molecule type" value="Genomic_DNA"/>
</dbReference>
<proteinExistence type="predicted"/>
<gene>
    <name evidence="1" type="ORF">UFOVP654_22</name>
</gene>
<accession>A0A6J5N6W9</accession>
<protein>
    <submittedName>
        <fullName evidence="1">Uncharacterized protein</fullName>
    </submittedName>
</protein>
<dbReference type="Pfam" id="PF24175">
    <property type="entry name" value="SU10_adaptor"/>
    <property type="match status" value="1"/>
</dbReference>
<reference evidence="1" key="1">
    <citation type="submission" date="2020-04" db="EMBL/GenBank/DDBJ databases">
        <authorList>
            <person name="Chiriac C."/>
            <person name="Salcher M."/>
            <person name="Ghai R."/>
            <person name="Kavagutti S V."/>
        </authorList>
    </citation>
    <scope>NUCLEOTIDE SEQUENCE</scope>
</reference>
<dbReference type="InterPro" id="IPR056209">
    <property type="entry name" value="SU10_adaptor"/>
</dbReference>
<name>A0A6J5N6W9_9CAUD</name>
<organism evidence="1">
    <name type="scientific">uncultured Caudovirales phage</name>
    <dbReference type="NCBI Taxonomy" id="2100421"/>
    <lineage>
        <taxon>Viruses</taxon>
        <taxon>Duplodnaviria</taxon>
        <taxon>Heunggongvirae</taxon>
        <taxon>Uroviricota</taxon>
        <taxon>Caudoviricetes</taxon>
        <taxon>Peduoviridae</taxon>
        <taxon>Maltschvirus</taxon>
        <taxon>Maltschvirus maltsch</taxon>
    </lineage>
</organism>